<dbReference type="GO" id="GO:0005886">
    <property type="term" value="C:plasma membrane"/>
    <property type="evidence" value="ECO:0007669"/>
    <property type="project" value="UniProtKB-SubCell"/>
</dbReference>
<keyword evidence="5 8" id="KW-0812">Transmembrane</keyword>
<evidence type="ECO:0000256" key="1">
    <source>
        <dbReference type="ARBA" id="ARBA00004651"/>
    </source>
</evidence>
<protein>
    <submittedName>
        <fullName evidence="11">Anion transporter</fullName>
    </submittedName>
</protein>
<dbReference type="PANTHER" id="PTHR43302:SF5">
    <property type="entry name" value="TRANSPORTER ARSB-RELATED"/>
    <property type="match status" value="1"/>
</dbReference>
<evidence type="ECO:0000256" key="6">
    <source>
        <dbReference type="ARBA" id="ARBA00022989"/>
    </source>
</evidence>
<evidence type="ECO:0000256" key="2">
    <source>
        <dbReference type="ARBA" id="ARBA00009843"/>
    </source>
</evidence>
<dbReference type="Pfam" id="PF03600">
    <property type="entry name" value="CitMHS"/>
    <property type="match status" value="1"/>
</dbReference>
<feature type="transmembrane region" description="Helical" evidence="8">
    <location>
        <begin position="6"/>
        <end position="22"/>
    </location>
</feature>
<feature type="transmembrane region" description="Helical" evidence="8">
    <location>
        <begin position="118"/>
        <end position="133"/>
    </location>
</feature>
<dbReference type="InterPro" id="IPR000802">
    <property type="entry name" value="Arsenical_pump_ArsB"/>
</dbReference>
<sequence length="426" mass="47074">MLDLNAFKGLLVIVYLVGMLIARSRRPHLPVWSIMAFAMFMVLALGLAPVDDISSIVSLDVLLFLIGMFSIVAILDYSGVLDAIAAWFIVKFRTRYSILIALSLIYGILSAFTVNDALTLMGVPIAVTISRAIGADLTMIILLTAFSITIGSVMTPVGNPQNMLISSLSGIPSPFLVFLKKLTIPTILNLIVTSLLLIKMFKVKNKKIGLGLVPGEMIKDKREAILGISCYLITITIFIINDVLEAYSLPHISRRGFIPFMVSAVTYMFSKHPRKILQKVSWGTIVFFITMFVTMEGIWRSGILSLALHIILPNKIDELDGIFRIAIASIVFSQFLSNVPFTKLFISYMSSLGYTHVDVNAWVTLSMAATIAGNLTILGAASNIIMLEVVEEKRRKSISFMEFFKVGTPITIINTILYIPFICLIK</sequence>
<feature type="transmembrane region" description="Helical" evidence="8">
    <location>
        <begin position="96"/>
        <end position="112"/>
    </location>
</feature>
<organism evidence="11">
    <name type="scientific">Ignisphaera aggregans</name>
    <dbReference type="NCBI Taxonomy" id="334771"/>
    <lineage>
        <taxon>Archaea</taxon>
        <taxon>Thermoproteota</taxon>
        <taxon>Thermoprotei</taxon>
        <taxon>Desulfurococcales</taxon>
        <taxon>Desulfurococcaceae</taxon>
        <taxon>Ignisphaera</taxon>
    </lineage>
</organism>
<feature type="transmembrane region" description="Helical" evidence="8">
    <location>
        <begin position="224"/>
        <end position="240"/>
    </location>
</feature>
<keyword evidence="7 8" id="KW-0472">Membrane</keyword>
<feature type="transmembrane region" description="Helical" evidence="8">
    <location>
        <begin position="140"/>
        <end position="158"/>
    </location>
</feature>
<evidence type="ECO:0000259" key="9">
    <source>
        <dbReference type="Pfam" id="PF03600"/>
    </source>
</evidence>
<feature type="domain" description="Citrate transporter-like" evidence="9">
    <location>
        <begin position="29"/>
        <end position="354"/>
    </location>
</feature>
<keyword evidence="6 8" id="KW-1133">Transmembrane helix</keyword>
<keyword evidence="3" id="KW-0813">Transport</keyword>
<dbReference type="AlphaFoldDB" id="A0A7C4JIV0"/>
<evidence type="ECO:0000256" key="8">
    <source>
        <dbReference type="SAM" id="Phobius"/>
    </source>
</evidence>
<feature type="transmembrane region" description="Helical" evidence="8">
    <location>
        <begin position="29"/>
        <end position="50"/>
    </location>
</feature>
<evidence type="ECO:0000313" key="11">
    <source>
        <dbReference type="EMBL" id="HGQ63996.1"/>
    </source>
</evidence>
<feature type="transmembrane region" description="Helical" evidence="8">
    <location>
        <begin position="362"/>
        <end position="386"/>
    </location>
</feature>
<feature type="transmembrane region" description="Helical" evidence="8">
    <location>
        <begin position="62"/>
        <end position="89"/>
    </location>
</feature>
<evidence type="ECO:0000256" key="3">
    <source>
        <dbReference type="ARBA" id="ARBA00022448"/>
    </source>
</evidence>
<dbReference type="InterPro" id="IPR004680">
    <property type="entry name" value="Cit_transptr-like_dom"/>
</dbReference>
<dbReference type="GO" id="GO:0015105">
    <property type="term" value="F:arsenite transmembrane transporter activity"/>
    <property type="evidence" value="ECO:0007669"/>
    <property type="project" value="InterPro"/>
</dbReference>
<feature type="transmembrane region" description="Helical" evidence="8">
    <location>
        <begin position="178"/>
        <end position="198"/>
    </location>
</feature>
<comment type="subcellular location">
    <subcellularLocation>
        <location evidence="1">Cell membrane</location>
        <topology evidence="1">Multi-pass membrane protein</topology>
    </subcellularLocation>
</comment>
<comment type="caution">
    <text evidence="11">The sequence shown here is derived from an EMBL/GenBank/DDBJ whole genome shotgun (WGS) entry which is preliminary data.</text>
</comment>
<feature type="transmembrane region" description="Helical" evidence="8">
    <location>
        <begin position="322"/>
        <end position="341"/>
    </location>
</feature>
<comment type="similarity">
    <text evidence="2">Belongs to the CitM (TC 2.A.11) transporter family.</text>
</comment>
<dbReference type="EMBL" id="DTBD01000013">
    <property type="protein sequence ID" value="HGQ63996.1"/>
    <property type="molecule type" value="Genomic_DNA"/>
</dbReference>
<feature type="transmembrane region" description="Helical" evidence="8">
    <location>
        <begin position="282"/>
        <end position="302"/>
    </location>
</feature>
<feature type="transmembrane region" description="Helical" evidence="8">
    <location>
        <begin position="406"/>
        <end position="425"/>
    </location>
</feature>
<evidence type="ECO:0000256" key="5">
    <source>
        <dbReference type="ARBA" id="ARBA00022692"/>
    </source>
</evidence>
<name>A0A7C4JIV0_9CREN</name>
<dbReference type="PANTHER" id="PTHR43302">
    <property type="entry name" value="TRANSPORTER ARSB-RELATED"/>
    <property type="match status" value="1"/>
</dbReference>
<proteinExistence type="inferred from homology"/>
<dbReference type="EMBL" id="DTCK01000013">
    <property type="protein sequence ID" value="HGQ35502.1"/>
    <property type="molecule type" value="Genomic_DNA"/>
</dbReference>
<dbReference type="PRINTS" id="PR00758">
    <property type="entry name" value="ARSENICPUMP"/>
</dbReference>
<accession>A0A7C4JIV0</accession>
<reference evidence="11" key="1">
    <citation type="journal article" date="2020" name="mSystems">
        <title>Genome- and Community-Level Interaction Insights into Carbon Utilization and Element Cycling Functions of Hydrothermarchaeota in Hydrothermal Sediment.</title>
        <authorList>
            <person name="Zhou Z."/>
            <person name="Liu Y."/>
            <person name="Xu W."/>
            <person name="Pan J."/>
            <person name="Luo Z.H."/>
            <person name="Li M."/>
        </authorList>
    </citation>
    <scope>NUCLEOTIDE SEQUENCE [LARGE SCALE GENOMIC DNA]</scope>
    <source>
        <strain evidence="11">SpSt-637</strain>
        <strain evidence="10">SpSt-667</strain>
    </source>
</reference>
<evidence type="ECO:0000256" key="7">
    <source>
        <dbReference type="ARBA" id="ARBA00023136"/>
    </source>
</evidence>
<keyword evidence="4" id="KW-1003">Cell membrane</keyword>
<gene>
    <name evidence="11" type="ORF">ENU08_01975</name>
    <name evidence="10" type="ORF">ENU41_02335</name>
</gene>
<evidence type="ECO:0000313" key="10">
    <source>
        <dbReference type="EMBL" id="HGQ35502.1"/>
    </source>
</evidence>
<evidence type="ECO:0000256" key="4">
    <source>
        <dbReference type="ARBA" id="ARBA00022475"/>
    </source>
</evidence>